<comment type="caution">
    <text evidence="1">The sequence shown here is derived from an EMBL/GenBank/DDBJ whole genome shotgun (WGS) entry which is preliminary data.</text>
</comment>
<dbReference type="EMBL" id="JBHMCF010000057">
    <property type="protein sequence ID" value="MFB9476928.1"/>
    <property type="molecule type" value="Genomic_DNA"/>
</dbReference>
<proteinExistence type="predicted"/>
<dbReference type="Proteomes" id="UP001589568">
    <property type="component" value="Unassembled WGS sequence"/>
</dbReference>
<sequence>MTGRLGAEYAPEDNQQAAADLAAAHQAIYAAEAAEVRAVAVARARGASWDAIAAAQSMDAANSTRKYGPLAQQVQEAEGFDAGEGAKQDALEAVKTAHQAVEDAEWDEIDAVAAARFRGVPWDEVSRIVEMRQPNAVRKYGQYLAEPKVSVSFQRASDGALVIKETRTVRIPRTTLPTRRTRARQKEQVAAEL</sequence>
<keyword evidence="2" id="KW-1185">Reference proteome</keyword>
<accession>A0ABV5P2X7</accession>
<organism evidence="1 2">
    <name type="scientific">Nonomuraea salmonea</name>
    <dbReference type="NCBI Taxonomy" id="46181"/>
    <lineage>
        <taxon>Bacteria</taxon>
        <taxon>Bacillati</taxon>
        <taxon>Actinomycetota</taxon>
        <taxon>Actinomycetes</taxon>
        <taxon>Streptosporangiales</taxon>
        <taxon>Streptosporangiaceae</taxon>
        <taxon>Nonomuraea</taxon>
    </lineage>
</organism>
<reference evidence="1 2" key="1">
    <citation type="submission" date="2024-09" db="EMBL/GenBank/DDBJ databases">
        <authorList>
            <person name="Sun Q."/>
            <person name="Mori K."/>
        </authorList>
    </citation>
    <scope>NUCLEOTIDE SEQUENCE [LARGE SCALE GENOMIC DNA]</scope>
    <source>
        <strain evidence="1 2">JCM 3324</strain>
    </source>
</reference>
<evidence type="ECO:0008006" key="3">
    <source>
        <dbReference type="Google" id="ProtNLM"/>
    </source>
</evidence>
<protein>
    <recommendedName>
        <fullName evidence="3">DUF222 domain-containing protein</fullName>
    </recommendedName>
</protein>
<dbReference type="RefSeq" id="WP_379485227.1">
    <property type="nucleotide sequence ID" value="NZ_JBHMCF010000057.1"/>
</dbReference>
<evidence type="ECO:0000313" key="1">
    <source>
        <dbReference type="EMBL" id="MFB9476928.1"/>
    </source>
</evidence>
<gene>
    <name evidence="1" type="ORF">ACFFR3_46190</name>
</gene>
<evidence type="ECO:0000313" key="2">
    <source>
        <dbReference type="Proteomes" id="UP001589568"/>
    </source>
</evidence>
<name>A0ABV5P2X7_9ACTN</name>